<dbReference type="InterPro" id="IPR036242">
    <property type="entry name" value="Agglutinin_dom_sf"/>
</dbReference>
<accession>A0ABR2F3B8</accession>
<name>A0ABR2F3B8_9ROSI</name>
<comment type="caution">
    <text evidence="1">The sequence shown here is derived from an EMBL/GenBank/DDBJ whole genome shotgun (WGS) entry which is preliminary data.</text>
</comment>
<protein>
    <submittedName>
        <fullName evidence="1">Uncharacterized protein</fullName>
    </submittedName>
</protein>
<evidence type="ECO:0000313" key="1">
    <source>
        <dbReference type="EMBL" id="KAK8571486.1"/>
    </source>
</evidence>
<dbReference type="Proteomes" id="UP001472677">
    <property type="component" value="Unassembled WGS sequence"/>
</dbReference>
<gene>
    <name evidence="1" type="ORF">V6N12_027574</name>
</gene>
<keyword evidence="2" id="KW-1185">Reference proteome</keyword>
<evidence type="ECO:0000313" key="2">
    <source>
        <dbReference type="Proteomes" id="UP001472677"/>
    </source>
</evidence>
<organism evidence="1 2">
    <name type="scientific">Hibiscus sabdariffa</name>
    <name type="common">roselle</name>
    <dbReference type="NCBI Taxonomy" id="183260"/>
    <lineage>
        <taxon>Eukaryota</taxon>
        <taxon>Viridiplantae</taxon>
        <taxon>Streptophyta</taxon>
        <taxon>Embryophyta</taxon>
        <taxon>Tracheophyta</taxon>
        <taxon>Spermatophyta</taxon>
        <taxon>Magnoliopsida</taxon>
        <taxon>eudicotyledons</taxon>
        <taxon>Gunneridae</taxon>
        <taxon>Pentapetalae</taxon>
        <taxon>rosids</taxon>
        <taxon>malvids</taxon>
        <taxon>Malvales</taxon>
        <taxon>Malvaceae</taxon>
        <taxon>Malvoideae</taxon>
        <taxon>Hibiscus</taxon>
    </lineage>
</organism>
<dbReference type="SUPFAM" id="SSF50382">
    <property type="entry name" value="Agglutinin"/>
    <property type="match status" value="1"/>
</dbReference>
<reference evidence="1 2" key="1">
    <citation type="journal article" date="2024" name="G3 (Bethesda)">
        <title>Genome assembly of Hibiscus sabdariffa L. provides insights into metabolisms of medicinal natural products.</title>
        <authorList>
            <person name="Kim T."/>
        </authorList>
    </citation>
    <scope>NUCLEOTIDE SEQUENCE [LARGE SCALE GENOMIC DNA]</scope>
    <source>
        <strain evidence="1">TK-2024</strain>
        <tissue evidence="1">Old leaves</tissue>
    </source>
</reference>
<proteinExistence type="predicted"/>
<sequence length="84" mass="9557">MAFTCPKFIVLKCDRDNQYLSYCRKYTMGQVICLETMASSPFAKFEAERPFHYAATADKPEEDQSKESCTLFKLISVDAAANKI</sequence>
<dbReference type="Gene3D" id="2.80.10.50">
    <property type="match status" value="2"/>
</dbReference>
<dbReference type="EMBL" id="JBBPBM010000008">
    <property type="protein sequence ID" value="KAK8571486.1"/>
    <property type="molecule type" value="Genomic_DNA"/>
</dbReference>